<evidence type="ECO:0000256" key="7">
    <source>
        <dbReference type="ARBA" id="ARBA00025911"/>
    </source>
</evidence>
<dbReference type="Pfam" id="PF02045">
    <property type="entry name" value="CBFB_NFYA"/>
    <property type="match status" value="1"/>
</dbReference>
<evidence type="ECO:0000256" key="2">
    <source>
        <dbReference type="ARBA" id="ARBA00023015"/>
    </source>
</evidence>
<dbReference type="InterPro" id="IPR001289">
    <property type="entry name" value="NFYA"/>
</dbReference>
<gene>
    <name evidence="11" type="ORF">BRAPAZ1V2_A05P18300.2</name>
</gene>
<evidence type="ECO:0000313" key="12">
    <source>
        <dbReference type="Proteomes" id="UP000694005"/>
    </source>
</evidence>
<keyword evidence="6 8" id="KW-0539">Nucleus</keyword>
<evidence type="ECO:0000256" key="5">
    <source>
        <dbReference type="ARBA" id="ARBA00023163"/>
    </source>
</evidence>
<dbReference type="EMBL" id="LS974621">
    <property type="protein sequence ID" value="CAG7875309.1"/>
    <property type="molecule type" value="Genomic_DNA"/>
</dbReference>
<evidence type="ECO:0000256" key="9">
    <source>
        <dbReference type="SAM" id="MobiDB-lite"/>
    </source>
</evidence>
<keyword evidence="4" id="KW-0010">Activator</keyword>
<organism evidence="11 12">
    <name type="scientific">Brassica campestris</name>
    <name type="common">Field mustard</name>
    <dbReference type="NCBI Taxonomy" id="3711"/>
    <lineage>
        <taxon>Eukaryota</taxon>
        <taxon>Viridiplantae</taxon>
        <taxon>Streptophyta</taxon>
        <taxon>Embryophyta</taxon>
        <taxon>Tracheophyta</taxon>
        <taxon>Spermatophyta</taxon>
        <taxon>Magnoliopsida</taxon>
        <taxon>eudicotyledons</taxon>
        <taxon>Gunneridae</taxon>
        <taxon>Pentapetalae</taxon>
        <taxon>rosids</taxon>
        <taxon>malvids</taxon>
        <taxon>Brassicales</taxon>
        <taxon>Brassicaceae</taxon>
        <taxon>Brassiceae</taxon>
        <taxon>Brassica</taxon>
    </lineage>
</organism>
<feature type="region of interest" description="Disordered" evidence="9">
    <location>
        <begin position="247"/>
        <end position="273"/>
    </location>
</feature>
<accession>A0A8D9GBN8</accession>
<feature type="domain" description="LsmAD" evidence="10">
    <location>
        <begin position="49"/>
        <end position="120"/>
    </location>
</feature>
<dbReference type="GO" id="GO:0016602">
    <property type="term" value="C:CCAAT-binding factor complex"/>
    <property type="evidence" value="ECO:0007669"/>
    <property type="project" value="InterPro"/>
</dbReference>
<sequence length="449" mass="50153">MNSQPSSSGYPHTRVDKETGMKVTGMCCLICDDDIHRGWNQFEVNETLFGVTSTFDEELYTTKLERGPRTRELEEQALRIAGEIEGENTRDLHVAEERGLQLSGKFDIDEETKYSSEFKLNPNAKSFKPSPTATRPQSPVPEGSFYYPPLPQMTGIHIGYGMGAAFPGQQPMVYHNTMQPGPNQTFYPPNGPQYHPQQIIAGQQRPVLFMPPSPYQPTMQVPTNSNIQGSQSFSLTKNLMMPCKMKHSGLQLQDQDSSSTQSTEESGGGYIVSPQGKAIASYTKSTTTSSMVSHDSVFPPTYFNGFLAPEYASQSTVLPHVEMMGLVTSRVPLPHNYQENEPMFVNAKQYHAILRRRKHRAKLEAQNKLIKSRKPYLHESRHLHALKRARGSGGRFLNTKKLQESSKSLCSSLTTPSSSSDRDNMFQNAPFRFSGYPSTHHVSALMSGT</sequence>
<comment type="subcellular location">
    <subcellularLocation>
        <location evidence="1 8">Nucleus</location>
    </subcellularLocation>
</comment>
<evidence type="ECO:0000256" key="6">
    <source>
        <dbReference type="ARBA" id="ARBA00023242"/>
    </source>
</evidence>
<dbReference type="PANTHER" id="PTHR12632">
    <property type="entry name" value="TRANSCRIPTION FACTOR NF-Y ALPHA-RELATED"/>
    <property type="match status" value="1"/>
</dbReference>
<protein>
    <recommendedName>
        <fullName evidence="8">Nuclear transcription factor Y subunit</fullName>
    </recommendedName>
</protein>
<comment type="similarity">
    <text evidence="8">Belongs to the NFYA/HAP2 subunit family.</text>
</comment>
<feature type="compositionally biased region" description="Low complexity" evidence="9">
    <location>
        <begin position="407"/>
        <end position="419"/>
    </location>
</feature>
<reference evidence="11 12" key="1">
    <citation type="submission" date="2021-07" db="EMBL/GenBank/DDBJ databases">
        <authorList>
            <consortium name="Genoscope - CEA"/>
            <person name="William W."/>
        </authorList>
    </citation>
    <scope>NUCLEOTIDE SEQUENCE [LARGE SCALE GENOMIC DNA]</scope>
</reference>
<comment type="function">
    <text evidence="8">Component of the sequence-specific heterotrimeric transcription factor (NF-Y) which specifically recognizes a 5'-CCAAT-3' box motif found in the promoters of its target genes.</text>
</comment>
<dbReference type="InterPro" id="IPR018362">
    <property type="entry name" value="CCAAT-binding_factor_CS"/>
</dbReference>
<feature type="compositionally biased region" description="Low complexity" evidence="9">
    <location>
        <begin position="248"/>
        <end position="265"/>
    </location>
</feature>
<dbReference type="Gramene" id="A05p18300.2_BraZ1">
    <property type="protein sequence ID" value="A05p18300.2_BraZ1.CDS"/>
    <property type="gene ID" value="A05g18300.2_BraZ1"/>
</dbReference>
<evidence type="ECO:0000256" key="8">
    <source>
        <dbReference type="RuleBase" id="RU367155"/>
    </source>
</evidence>
<dbReference type="Proteomes" id="UP000694005">
    <property type="component" value="Chromosome A05"/>
</dbReference>
<dbReference type="PROSITE" id="PS00686">
    <property type="entry name" value="NFYA_HAP2_1"/>
    <property type="match status" value="1"/>
</dbReference>
<proteinExistence type="inferred from homology"/>
<dbReference type="PROSITE" id="PS51152">
    <property type="entry name" value="NFYA_HAP2_2"/>
    <property type="match status" value="1"/>
</dbReference>
<name>A0A8D9GBN8_BRACM</name>
<dbReference type="SMART" id="SM01272">
    <property type="entry name" value="LsmAD"/>
    <property type="match status" value="1"/>
</dbReference>
<dbReference type="SMART" id="SM00521">
    <property type="entry name" value="CBF"/>
    <property type="match status" value="1"/>
</dbReference>
<evidence type="ECO:0000313" key="11">
    <source>
        <dbReference type="EMBL" id="CAG7875309.1"/>
    </source>
</evidence>
<dbReference type="AlphaFoldDB" id="A0A8D9GBN8"/>
<keyword evidence="2 8" id="KW-0805">Transcription regulation</keyword>
<feature type="region of interest" description="Disordered" evidence="9">
    <location>
        <begin position="407"/>
        <end position="426"/>
    </location>
</feature>
<comment type="subunit">
    <text evidence="7">Heterotrimeric transcription factor composed of three components, NF-YA, NF-YB and NF-YC. NF-YB and NF-YC must interact and dimerize for NF-YA association and DNA binding.</text>
</comment>
<dbReference type="GO" id="GO:0003700">
    <property type="term" value="F:DNA-binding transcription factor activity"/>
    <property type="evidence" value="ECO:0007669"/>
    <property type="project" value="UniProtKB-UniRule"/>
</dbReference>
<dbReference type="PRINTS" id="PR00616">
    <property type="entry name" value="CCAATSUBUNTB"/>
</dbReference>
<dbReference type="GO" id="GO:0003677">
    <property type="term" value="F:DNA binding"/>
    <property type="evidence" value="ECO:0007669"/>
    <property type="project" value="UniProtKB-KW"/>
</dbReference>
<dbReference type="Gene3D" id="6.10.250.2430">
    <property type="match status" value="1"/>
</dbReference>
<evidence type="ECO:0000259" key="10">
    <source>
        <dbReference type="SMART" id="SM01272"/>
    </source>
</evidence>
<keyword evidence="3 8" id="KW-0238">DNA-binding</keyword>
<keyword evidence="5 8" id="KW-0804">Transcription</keyword>
<dbReference type="Pfam" id="PF06741">
    <property type="entry name" value="LsmAD"/>
    <property type="match status" value="1"/>
</dbReference>
<dbReference type="InterPro" id="IPR009604">
    <property type="entry name" value="LsmAD_domain"/>
</dbReference>
<evidence type="ECO:0000256" key="1">
    <source>
        <dbReference type="ARBA" id="ARBA00004123"/>
    </source>
</evidence>
<evidence type="ECO:0000256" key="4">
    <source>
        <dbReference type="ARBA" id="ARBA00023159"/>
    </source>
</evidence>
<feature type="region of interest" description="Disordered" evidence="9">
    <location>
        <begin position="119"/>
        <end position="146"/>
    </location>
</feature>
<evidence type="ECO:0000256" key="3">
    <source>
        <dbReference type="ARBA" id="ARBA00023125"/>
    </source>
</evidence>